<protein>
    <submittedName>
        <fullName evidence="1">19925_t:CDS:1</fullName>
    </submittedName>
</protein>
<feature type="non-terminal residue" evidence="1">
    <location>
        <position position="150"/>
    </location>
</feature>
<proteinExistence type="predicted"/>
<keyword evidence="2" id="KW-1185">Reference proteome</keyword>
<dbReference type="Proteomes" id="UP000789920">
    <property type="component" value="Unassembled WGS sequence"/>
</dbReference>
<accession>A0ACA9NFW3</accession>
<sequence length="150" mass="17009">VTISQSVTLQIQILQNEPTIYDLPIAPAFRIFSASVQDPSEPHGDNAIFHLKKGVYNSMNRKTTNLSVICKYNPKGHHSNVAEATHRRTIFSVAENSKSQSCDGVEHVKKRRKKDEELMKIAEIFESKNQNQQNKKSDFSSSEENLKYSS</sequence>
<reference evidence="1" key="1">
    <citation type="submission" date="2021-06" db="EMBL/GenBank/DDBJ databases">
        <authorList>
            <person name="Kallberg Y."/>
            <person name="Tangrot J."/>
            <person name="Rosling A."/>
        </authorList>
    </citation>
    <scope>NUCLEOTIDE SEQUENCE</scope>
    <source>
        <strain evidence="1">MA461A</strain>
    </source>
</reference>
<organism evidence="1 2">
    <name type="scientific">Racocetra persica</name>
    <dbReference type="NCBI Taxonomy" id="160502"/>
    <lineage>
        <taxon>Eukaryota</taxon>
        <taxon>Fungi</taxon>
        <taxon>Fungi incertae sedis</taxon>
        <taxon>Mucoromycota</taxon>
        <taxon>Glomeromycotina</taxon>
        <taxon>Glomeromycetes</taxon>
        <taxon>Diversisporales</taxon>
        <taxon>Gigasporaceae</taxon>
        <taxon>Racocetra</taxon>
    </lineage>
</organism>
<dbReference type="EMBL" id="CAJVQC010013992">
    <property type="protein sequence ID" value="CAG8653351.1"/>
    <property type="molecule type" value="Genomic_DNA"/>
</dbReference>
<evidence type="ECO:0000313" key="2">
    <source>
        <dbReference type="Proteomes" id="UP000789920"/>
    </source>
</evidence>
<comment type="caution">
    <text evidence="1">The sequence shown here is derived from an EMBL/GenBank/DDBJ whole genome shotgun (WGS) entry which is preliminary data.</text>
</comment>
<name>A0ACA9NFW3_9GLOM</name>
<evidence type="ECO:0000313" key="1">
    <source>
        <dbReference type="EMBL" id="CAG8653351.1"/>
    </source>
</evidence>
<feature type="non-terminal residue" evidence="1">
    <location>
        <position position="1"/>
    </location>
</feature>
<gene>
    <name evidence="1" type="ORF">RPERSI_LOCUS7972</name>
</gene>